<dbReference type="SUPFAM" id="SSF52172">
    <property type="entry name" value="CheY-like"/>
    <property type="match status" value="1"/>
</dbReference>
<dbReference type="PANTHER" id="PTHR44757">
    <property type="entry name" value="DIGUANYLATE CYCLASE DGCP"/>
    <property type="match status" value="1"/>
</dbReference>
<dbReference type="InterPro" id="IPR000700">
    <property type="entry name" value="PAS-assoc_C"/>
</dbReference>
<dbReference type="SMART" id="SM00267">
    <property type="entry name" value="GGDEF"/>
    <property type="match status" value="1"/>
</dbReference>
<dbReference type="NCBIfam" id="TIGR00229">
    <property type="entry name" value="sensory_box"/>
    <property type="match status" value="1"/>
</dbReference>
<sequence length="716" mass="77777">MGTQQVLIVDDRPTNQNIFARLTSALDPDIVVKTCGDPREALTLIEGWTPDLIIVDFSMPEMNGAEFTRAVRRRPATHEVPIVVITAYDDRDFRLLALEAGATDFLQSPVDRREFQSRARTLLAFRRQQLSAQVRAAEYETDAALGNALSTLFGDGAALMGQVLDAVPVMVAATDRDGRCLFVNAHQAAISGRAPAALVGSDIAATYPADRAERDRAANARVLEGGSAIPGYEEEIERDGVRLIYLVHKAPLRDGQGEVTGVLTSAIDITGRKRAETHLNHMARHDALTGLPNRILFRDRLQSAVAKAQADGNRVAVYLLDLDRFKFVNDTRGHRAGDLLLEKVAATVGRMLKPGECAARLGGDEFAVLIGGLDTPDEAAQRAEALLAAIDRTYSLEGHDVVLSASLGIALSPDHATAPDELLRTADLAMYAAKAAGGNTFRFFHHEMNWAAQTAVALEADLHAAIDRQEFELFYQPVSAARTGAIVSAEALLRWNHPVKGRLGPGDFLRCAEETGMIIPIGGWVLREACRQLAAWRARGVPIPRVSVNLSALQFQRTDVFALVRQAVSDSGLEPDCLELEIVESLLVANRQAAAETLQRLRDFGVRVAVDDFGTGYSSLQYLRDLPVDRLKIDRSFVSALPYAAKDAAIVHAITSMAHDLGLETTAEGVETEEQQVMLRAIGCDHLQGYHIGRPQSALGLEALLASRPVAHRRAS</sequence>
<evidence type="ECO:0000259" key="6">
    <source>
        <dbReference type="PROSITE" id="PS50887"/>
    </source>
</evidence>
<dbReference type="CDD" id="cd00130">
    <property type="entry name" value="PAS"/>
    <property type="match status" value="1"/>
</dbReference>
<dbReference type="InterPro" id="IPR001789">
    <property type="entry name" value="Sig_transdc_resp-reg_receiver"/>
</dbReference>
<dbReference type="PANTHER" id="PTHR44757:SF2">
    <property type="entry name" value="BIOFILM ARCHITECTURE MAINTENANCE PROTEIN MBAA"/>
    <property type="match status" value="1"/>
</dbReference>
<dbReference type="STRING" id="1166337.SAMN05192580_2870"/>
<keyword evidence="8" id="KW-1185">Reference proteome</keyword>
<accession>A0A1I6LKR6</accession>
<dbReference type="SUPFAM" id="SSF55073">
    <property type="entry name" value="Nucleotide cyclase"/>
    <property type="match status" value="1"/>
</dbReference>
<evidence type="ECO:0000259" key="3">
    <source>
        <dbReference type="PROSITE" id="PS50112"/>
    </source>
</evidence>
<evidence type="ECO:0000313" key="7">
    <source>
        <dbReference type="EMBL" id="SFS04056.1"/>
    </source>
</evidence>
<reference evidence="7 8" key="1">
    <citation type="submission" date="2016-10" db="EMBL/GenBank/DDBJ databases">
        <authorList>
            <person name="de Groot N.N."/>
        </authorList>
    </citation>
    <scope>NUCLEOTIDE SEQUENCE [LARGE SCALE GENOMIC DNA]</scope>
    <source>
        <strain evidence="7 8">S5-249</strain>
    </source>
</reference>
<dbReference type="Proteomes" id="UP000198824">
    <property type="component" value="Unassembled WGS sequence"/>
</dbReference>
<feature type="domain" description="EAL" evidence="5">
    <location>
        <begin position="455"/>
        <end position="709"/>
    </location>
</feature>
<dbReference type="NCBIfam" id="TIGR00254">
    <property type="entry name" value="GGDEF"/>
    <property type="match status" value="1"/>
</dbReference>
<dbReference type="AlphaFoldDB" id="A0A1I6LKR6"/>
<keyword evidence="1" id="KW-0597">Phosphoprotein</keyword>
<dbReference type="RefSeq" id="WP_093315646.1">
    <property type="nucleotide sequence ID" value="NZ_FOZG01000002.1"/>
</dbReference>
<feature type="domain" description="PAC" evidence="4">
    <location>
        <begin position="216"/>
        <end position="281"/>
    </location>
</feature>
<dbReference type="Gene3D" id="3.30.70.270">
    <property type="match status" value="1"/>
</dbReference>
<dbReference type="InterPro" id="IPR000160">
    <property type="entry name" value="GGDEF_dom"/>
</dbReference>
<dbReference type="Pfam" id="PF00563">
    <property type="entry name" value="EAL"/>
    <property type="match status" value="1"/>
</dbReference>
<dbReference type="SMART" id="SM00448">
    <property type="entry name" value="REC"/>
    <property type="match status" value="1"/>
</dbReference>
<dbReference type="OrthoDB" id="9814202at2"/>
<dbReference type="Pfam" id="PF00072">
    <property type="entry name" value="Response_reg"/>
    <property type="match status" value="1"/>
</dbReference>
<evidence type="ECO:0000256" key="1">
    <source>
        <dbReference type="PROSITE-ProRule" id="PRU00169"/>
    </source>
</evidence>
<dbReference type="SUPFAM" id="SSF55785">
    <property type="entry name" value="PYP-like sensor domain (PAS domain)"/>
    <property type="match status" value="1"/>
</dbReference>
<dbReference type="CDD" id="cd01949">
    <property type="entry name" value="GGDEF"/>
    <property type="match status" value="1"/>
</dbReference>
<dbReference type="Gene3D" id="3.20.20.450">
    <property type="entry name" value="EAL domain"/>
    <property type="match status" value="1"/>
</dbReference>
<evidence type="ECO:0000313" key="8">
    <source>
        <dbReference type="Proteomes" id="UP000198824"/>
    </source>
</evidence>
<feature type="domain" description="Response regulatory" evidence="2">
    <location>
        <begin position="5"/>
        <end position="123"/>
    </location>
</feature>
<dbReference type="Gene3D" id="3.30.450.20">
    <property type="entry name" value="PAS domain"/>
    <property type="match status" value="1"/>
</dbReference>
<dbReference type="CDD" id="cd01948">
    <property type="entry name" value="EAL"/>
    <property type="match status" value="1"/>
</dbReference>
<protein>
    <submittedName>
        <fullName evidence="7">PAS domain S-box-containing protein/diguanylate cyclase (GGDEF) domain-containing protein</fullName>
    </submittedName>
</protein>
<feature type="modified residue" description="4-aspartylphosphate" evidence="1">
    <location>
        <position position="56"/>
    </location>
</feature>
<dbReference type="InterPro" id="IPR043128">
    <property type="entry name" value="Rev_trsase/Diguanyl_cyclase"/>
</dbReference>
<dbReference type="Gene3D" id="3.40.50.2300">
    <property type="match status" value="1"/>
</dbReference>
<dbReference type="Pfam" id="PF08448">
    <property type="entry name" value="PAS_4"/>
    <property type="match status" value="1"/>
</dbReference>
<dbReference type="InterPro" id="IPR035965">
    <property type="entry name" value="PAS-like_dom_sf"/>
</dbReference>
<dbReference type="GO" id="GO:0000160">
    <property type="term" value="P:phosphorelay signal transduction system"/>
    <property type="evidence" value="ECO:0007669"/>
    <property type="project" value="InterPro"/>
</dbReference>
<dbReference type="SMART" id="SM00091">
    <property type="entry name" value="PAS"/>
    <property type="match status" value="1"/>
</dbReference>
<name>A0A1I6LKR6_9SPHN</name>
<dbReference type="SMART" id="SM00052">
    <property type="entry name" value="EAL"/>
    <property type="match status" value="1"/>
</dbReference>
<dbReference type="InterPro" id="IPR052155">
    <property type="entry name" value="Biofilm_reg_signaling"/>
</dbReference>
<dbReference type="SUPFAM" id="SSF141868">
    <property type="entry name" value="EAL domain-like"/>
    <property type="match status" value="1"/>
</dbReference>
<feature type="domain" description="PAS" evidence="3">
    <location>
        <begin position="156"/>
        <end position="226"/>
    </location>
</feature>
<proteinExistence type="predicted"/>
<dbReference type="InterPro" id="IPR001633">
    <property type="entry name" value="EAL_dom"/>
</dbReference>
<gene>
    <name evidence="7" type="ORF">SAMN05192580_2870</name>
</gene>
<dbReference type="InterPro" id="IPR013656">
    <property type="entry name" value="PAS_4"/>
</dbReference>
<organism evidence="7 8">
    <name type="scientific">Sphingomonas jatrophae</name>
    <dbReference type="NCBI Taxonomy" id="1166337"/>
    <lineage>
        <taxon>Bacteria</taxon>
        <taxon>Pseudomonadati</taxon>
        <taxon>Pseudomonadota</taxon>
        <taxon>Alphaproteobacteria</taxon>
        <taxon>Sphingomonadales</taxon>
        <taxon>Sphingomonadaceae</taxon>
        <taxon>Sphingomonas</taxon>
    </lineage>
</organism>
<dbReference type="InterPro" id="IPR000014">
    <property type="entry name" value="PAS"/>
</dbReference>
<dbReference type="PROSITE" id="PS50110">
    <property type="entry name" value="RESPONSE_REGULATORY"/>
    <property type="match status" value="1"/>
</dbReference>
<dbReference type="PROSITE" id="PS50113">
    <property type="entry name" value="PAC"/>
    <property type="match status" value="1"/>
</dbReference>
<dbReference type="PROSITE" id="PS50887">
    <property type="entry name" value="GGDEF"/>
    <property type="match status" value="1"/>
</dbReference>
<feature type="domain" description="GGDEF" evidence="6">
    <location>
        <begin position="313"/>
        <end position="446"/>
    </location>
</feature>
<evidence type="ECO:0000259" key="5">
    <source>
        <dbReference type="PROSITE" id="PS50883"/>
    </source>
</evidence>
<dbReference type="PROSITE" id="PS50883">
    <property type="entry name" value="EAL"/>
    <property type="match status" value="1"/>
</dbReference>
<dbReference type="Pfam" id="PF00990">
    <property type="entry name" value="GGDEF"/>
    <property type="match status" value="1"/>
</dbReference>
<evidence type="ECO:0000259" key="2">
    <source>
        <dbReference type="PROSITE" id="PS50110"/>
    </source>
</evidence>
<dbReference type="InterPro" id="IPR011006">
    <property type="entry name" value="CheY-like_superfamily"/>
</dbReference>
<evidence type="ECO:0000259" key="4">
    <source>
        <dbReference type="PROSITE" id="PS50113"/>
    </source>
</evidence>
<dbReference type="EMBL" id="FOZG01000002">
    <property type="protein sequence ID" value="SFS04056.1"/>
    <property type="molecule type" value="Genomic_DNA"/>
</dbReference>
<dbReference type="InterPro" id="IPR029787">
    <property type="entry name" value="Nucleotide_cyclase"/>
</dbReference>
<dbReference type="PROSITE" id="PS50112">
    <property type="entry name" value="PAS"/>
    <property type="match status" value="1"/>
</dbReference>
<dbReference type="InterPro" id="IPR035919">
    <property type="entry name" value="EAL_sf"/>
</dbReference>